<dbReference type="EMBL" id="KI659257">
    <property type="protein sequence ID" value="ETN79977.1"/>
    <property type="molecule type" value="Genomic_DNA"/>
</dbReference>
<sequence>MAEGLLAPLDGVYQHVVLRQHLSLAALGLGSKNPQEQKQIYPDIWRNELCWIKRWKTVQKFQRSESLSA</sequence>
<dbReference type="Proteomes" id="UP000053676">
    <property type="component" value="Unassembled WGS sequence"/>
</dbReference>
<gene>
    <name evidence="1" type="ORF">NECAME_02454</name>
</gene>
<dbReference type="AlphaFoldDB" id="W2TG32"/>
<proteinExistence type="predicted"/>
<name>W2TG32_NECAM</name>
<protein>
    <submittedName>
        <fullName evidence="1">Uncharacterized protein</fullName>
    </submittedName>
</protein>
<evidence type="ECO:0000313" key="2">
    <source>
        <dbReference type="Proteomes" id="UP000053676"/>
    </source>
</evidence>
<reference evidence="2" key="1">
    <citation type="journal article" date="2014" name="Nat. Genet.">
        <title>Genome of the human hookworm Necator americanus.</title>
        <authorList>
            <person name="Tang Y.T."/>
            <person name="Gao X."/>
            <person name="Rosa B.A."/>
            <person name="Abubucker S."/>
            <person name="Hallsworth-Pepin K."/>
            <person name="Martin J."/>
            <person name="Tyagi R."/>
            <person name="Heizer E."/>
            <person name="Zhang X."/>
            <person name="Bhonagiri-Palsikar V."/>
            <person name="Minx P."/>
            <person name="Warren W.C."/>
            <person name="Wang Q."/>
            <person name="Zhan B."/>
            <person name="Hotez P.J."/>
            <person name="Sternberg P.W."/>
            <person name="Dougall A."/>
            <person name="Gaze S.T."/>
            <person name="Mulvenna J."/>
            <person name="Sotillo J."/>
            <person name="Ranganathan S."/>
            <person name="Rabelo E.M."/>
            <person name="Wilson R.K."/>
            <person name="Felgner P.L."/>
            <person name="Bethony J."/>
            <person name="Hawdon J.M."/>
            <person name="Gasser R.B."/>
            <person name="Loukas A."/>
            <person name="Mitreva M."/>
        </authorList>
    </citation>
    <scope>NUCLEOTIDE SEQUENCE [LARGE SCALE GENOMIC DNA]</scope>
</reference>
<dbReference type="KEGG" id="nai:NECAME_02454"/>
<evidence type="ECO:0000313" key="1">
    <source>
        <dbReference type="EMBL" id="ETN79977.1"/>
    </source>
</evidence>
<organism evidence="1 2">
    <name type="scientific">Necator americanus</name>
    <name type="common">Human hookworm</name>
    <dbReference type="NCBI Taxonomy" id="51031"/>
    <lineage>
        <taxon>Eukaryota</taxon>
        <taxon>Metazoa</taxon>
        <taxon>Ecdysozoa</taxon>
        <taxon>Nematoda</taxon>
        <taxon>Chromadorea</taxon>
        <taxon>Rhabditida</taxon>
        <taxon>Rhabditina</taxon>
        <taxon>Rhabditomorpha</taxon>
        <taxon>Strongyloidea</taxon>
        <taxon>Ancylostomatidae</taxon>
        <taxon>Bunostominae</taxon>
        <taxon>Necator</taxon>
    </lineage>
</organism>
<accession>W2TG32</accession>
<keyword evidence="2" id="KW-1185">Reference proteome</keyword>